<evidence type="ECO:0000313" key="3">
    <source>
        <dbReference type="Proteomes" id="UP000008392"/>
    </source>
</evidence>
<evidence type="ECO:0000313" key="2">
    <source>
        <dbReference type="EMBL" id="AEK61800.1"/>
    </source>
</evidence>
<dbReference type="KEGG" id="cfu:CFU_1969"/>
<evidence type="ECO:0000256" key="1">
    <source>
        <dbReference type="SAM" id="MobiDB-lite"/>
    </source>
</evidence>
<dbReference type="Proteomes" id="UP000008392">
    <property type="component" value="Chromosome"/>
</dbReference>
<feature type="compositionally biased region" description="Basic and acidic residues" evidence="1">
    <location>
        <begin position="14"/>
        <end position="32"/>
    </location>
</feature>
<organism evidence="2 3">
    <name type="scientific">Collimonas fungivorans (strain Ter331)</name>
    <dbReference type="NCBI Taxonomy" id="1005048"/>
    <lineage>
        <taxon>Bacteria</taxon>
        <taxon>Pseudomonadati</taxon>
        <taxon>Pseudomonadota</taxon>
        <taxon>Betaproteobacteria</taxon>
        <taxon>Burkholderiales</taxon>
        <taxon>Oxalobacteraceae</taxon>
        <taxon>Collimonas</taxon>
    </lineage>
</organism>
<feature type="region of interest" description="Disordered" evidence="1">
    <location>
        <begin position="1"/>
        <end position="46"/>
    </location>
</feature>
<dbReference type="AlphaFoldDB" id="G0A8T7"/>
<dbReference type="STRING" id="1005048.CFU_1969"/>
<dbReference type="EMBL" id="CP002745">
    <property type="protein sequence ID" value="AEK61800.1"/>
    <property type="molecule type" value="Genomic_DNA"/>
</dbReference>
<reference evidence="2 3" key="3">
    <citation type="journal article" date="2008" name="FEMS Microbiol. Ecol.">
        <title>Identification and characterization of genes underlying chitinolysis in Collimonas fungivorans Ter331.</title>
        <authorList>
            <person name="Fritsche K."/>
            <person name="de Boer W."/>
            <person name="Gerards S."/>
            <person name="van den Berg M."/>
            <person name="van Veen J.A."/>
            <person name="Leveau J.H."/>
        </authorList>
    </citation>
    <scope>NUCLEOTIDE SEQUENCE [LARGE SCALE GENOMIC DNA]</scope>
    <source>
        <strain evidence="2 3">Ter331</strain>
    </source>
</reference>
<reference evidence="2 3" key="2">
    <citation type="journal article" date="2006" name="J. Microbiol. Methods">
        <title>Genomic flank-sequencing of plasposon insertion sites for rapid identification of functional genes.</title>
        <authorList>
            <person name="Leveau J.H."/>
            <person name="Gerards S."/>
            <person name="Fritsche K."/>
            <person name="Zondag G."/>
            <person name="van Veen J.A."/>
        </authorList>
    </citation>
    <scope>NUCLEOTIDE SEQUENCE [LARGE SCALE GENOMIC DNA]</scope>
    <source>
        <strain evidence="2 3">Ter331</strain>
    </source>
</reference>
<name>G0A8T7_COLFT</name>
<reference evidence="2 3" key="1">
    <citation type="journal article" date="2004" name="Environ. Microbiol.">
        <title>Phylogeny-function analysis of (meta)genomic libraries: screening for expression of ribosomal RNA genes by large-insert library fluorescent in situ hybridization (LIL-FISH).</title>
        <authorList>
            <person name="Leveau J.H."/>
            <person name="Gerards S."/>
            <person name="de Boer W."/>
            <person name="van Veen J.A."/>
        </authorList>
    </citation>
    <scope>NUCLEOTIDE SEQUENCE [LARGE SCALE GENOMIC DNA]</scope>
    <source>
        <strain evidence="2 3">Ter331</strain>
    </source>
</reference>
<dbReference type="HOGENOM" id="CLU_2583673_0_0_4"/>
<dbReference type="eggNOG" id="ENOG50302H8">
    <property type="taxonomic scope" value="Bacteria"/>
</dbReference>
<proteinExistence type="predicted"/>
<gene>
    <name evidence="2" type="ordered locus">CFU_1969</name>
</gene>
<reference evidence="2 3" key="4">
    <citation type="journal article" date="2010" name="Environ. Microbiol.">
        <title>The bacterial genus Collimonas: mycophagy, weathering and other adaptive solutions to life in oligotrophic soil environments.</title>
        <authorList>
            <person name="Leveau J.H."/>
            <person name="Uroz S."/>
            <person name="de Boer W."/>
        </authorList>
    </citation>
    <scope>NUCLEOTIDE SEQUENCE [LARGE SCALE GENOMIC DNA]</scope>
    <source>
        <strain evidence="2 3">Ter331</strain>
    </source>
</reference>
<accession>G0A8T7</accession>
<protein>
    <submittedName>
        <fullName evidence="2">Uncharacterized protein</fullName>
    </submittedName>
</protein>
<reference evidence="3" key="6">
    <citation type="submission" date="2011-05" db="EMBL/GenBank/DDBJ databases">
        <title>Complete sequence of Collimonas fungivorans Ter331.</title>
        <authorList>
            <person name="Leveau J.H."/>
        </authorList>
    </citation>
    <scope>NUCLEOTIDE SEQUENCE [LARGE SCALE GENOMIC DNA]</scope>
    <source>
        <strain evidence="3">Ter331</strain>
    </source>
</reference>
<reference evidence="2 3" key="5">
    <citation type="journal article" date="2011" name="ISME J.">
        <title>Dual transcriptional profiling of a bacterial/fungal confrontation: Collimonas fungivorans versus Aspergillus niger.</title>
        <authorList>
            <person name="Mela F."/>
            <person name="Fritsche K."/>
            <person name="de Boer W."/>
            <person name="van Veen J.A."/>
            <person name="de Graaff L.H."/>
            <person name="van den Berg M."/>
            <person name="Leveau J.H."/>
        </authorList>
    </citation>
    <scope>NUCLEOTIDE SEQUENCE [LARGE SCALE GENOMIC DNA]</scope>
    <source>
        <strain evidence="2 3">Ter331</strain>
    </source>
</reference>
<keyword evidence="3" id="KW-1185">Reference proteome</keyword>
<sequence length="80" mass="9057">MNAMPQKTINVDGKTPRKKDGDPLLPNERDETPDQQAARPRKKMKQALTDLNKGLVDTDLHGQRGVEKVVRRSMKHQGNK</sequence>